<name>A0AAV5KL51_9ROSI</name>
<dbReference type="EMBL" id="BPVZ01000068">
    <property type="protein sequence ID" value="GKV25226.1"/>
    <property type="molecule type" value="Genomic_DNA"/>
</dbReference>
<organism evidence="1 2">
    <name type="scientific">Rubroshorea leprosula</name>
    <dbReference type="NCBI Taxonomy" id="152421"/>
    <lineage>
        <taxon>Eukaryota</taxon>
        <taxon>Viridiplantae</taxon>
        <taxon>Streptophyta</taxon>
        <taxon>Embryophyta</taxon>
        <taxon>Tracheophyta</taxon>
        <taxon>Spermatophyta</taxon>
        <taxon>Magnoliopsida</taxon>
        <taxon>eudicotyledons</taxon>
        <taxon>Gunneridae</taxon>
        <taxon>Pentapetalae</taxon>
        <taxon>rosids</taxon>
        <taxon>malvids</taxon>
        <taxon>Malvales</taxon>
        <taxon>Dipterocarpaceae</taxon>
        <taxon>Rubroshorea</taxon>
    </lineage>
</organism>
<keyword evidence="2" id="KW-1185">Reference proteome</keyword>
<reference evidence="1 2" key="1">
    <citation type="journal article" date="2021" name="Commun. Biol.">
        <title>The genome of Shorea leprosula (Dipterocarpaceae) highlights the ecological relevance of drought in aseasonal tropical rainforests.</title>
        <authorList>
            <person name="Ng K.K.S."/>
            <person name="Kobayashi M.J."/>
            <person name="Fawcett J.A."/>
            <person name="Hatakeyama M."/>
            <person name="Paape T."/>
            <person name="Ng C.H."/>
            <person name="Ang C.C."/>
            <person name="Tnah L.H."/>
            <person name="Lee C.T."/>
            <person name="Nishiyama T."/>
            <person name="Sese J."/>
            <person name="O'Brien M.J."/>
            <person name="Copetti D."/>
            <person name="Mohd Noor M.I."/>
            <person name="Ong R.C."/>
            <person name="Putra M."/>
            <person name="Sireger I.Z."/>
            <person name="Indrioko S."/>
            <person name="Kosugi Y."/>
            <person name="Izuno A."/>
            <person name="Isagi Y."/>
            <person name="Lee S.L."/>
            <person name="Shimizu K.K."/>
        </authorList>
    </citation>
    <scope>NUCLEOTIDE SEQUENCE [LARGE SCALE GENOMIC DNA]</scope>
    <source>
        <strain evidence="1">214</strain>
    </source>
</reference>
<dbReference type="Proteomes" id="UP001054252">
    <property type="component" value="Unassembled WGS sequence"/>
</dbReference>
<evidence type="ECO:0000313" key="2">
    <source>
        <dbReference type="Proteomes" id="UP001054252"/>
    </source>
</evidence>
<evidence type="ECO:0000313" key="1">
    <source>
        <dbReference type="EMBL" id="GKV25226.1"/>
    </source>
</evidence>
<protein>
    <submittedName>
        <fullName evidence="1">Uncharacterized protein</fullName>
    </submittedName>
</protein>
<gene>
    <name evidence="1" type="ORF">SLEP1_g34694</name>
</gene>
<dbReference type="AlphaFoldDB" id="A0AAV5KL51"/>
<comment type="caution">
    <text evidence="1">The sequence shown here is derived from an EMBL/GenBank/DDBJ whole genome shotgun (WGS) entry which is preliminary data.</text>
</comment>
<accession>A0AAV5KL51</accession>
<sequence>MIMHEYKKKGCKDLADCVIPEKFASLHIPSAHEGDLCPMLIQKTWHYVLCCSLPIKEASAPNPICRPFMKRGKFIIVPKQIQIHSEN</sequence>
<proteinExistence type="predicted"/>